<dbReference type="InterPro" id="IPR051050">
    <property type="entry name" value="Lipid_II_flippase_MurJ/MviN"/>
</dbReference>
<keyword evidence="2" id="KW-1003">Cell membrane</keyword>
<keyword evidence="3 9" id="KW-0812">Transmembrane</keyword>
<dbReference type="Pfam" id="PF03023">
    <property type="entry name" value="MurJ"/>
    <property type="match status" value="1"/>
</dbReference>
<dbReference type="PANTHER" id="PTHR47019">
    <property type="entry name" value="LIPID II FLIPPASE MURJ"/>
    <property type="match status" value="1"/>
</dbReference>
<dbReference type="GO" id="GO:0009252">
    <property type="term" value="P:peptidoglycan biosynthetic process"/>
    <property type="evidence" value="ECO:0007669"/>
    <property type="project" value="UniProtKB-KW"/>
</dbReference>
<organism evidence="10 11">
    <name type="scientific">Branchiibius hedensis</name>
    <dbReference type="NCBI Taxonomy" id="672460"/>
    <lineage>
        <taxon>Bacteria</taxon>
        <taxon>Bacillati</taxon>
        <taxon>Actinomycetota</taxon>
        <taxon>Actinomycetes</taxon>
        <taxon>Micrococcales</taxon>
        <taxon>Dermacoccaceae</taxon>
        <taxon>Branchiibius</taxon>
    </lineage>
</organism>
<evidence type="ECO:0000256" key="7">
    <source>
        <dbReference type="ARBA" id="ARBA00023136"/>
    </source>
</evidence>
<accession>A0A2Y9BUI9</accession>
<evidence type="ECO:0000256" key="5">
    <source>
        <dbReference type="ARBA" id="ARBA00022984"/>
    </source>
</evidence>
<feature type="region of interest" description="Disordered" evidence="8">
    <location>
        <begin position="71"/>
        <end position="108"/>
    </location>
</feature>
<keyword evidence="7 9" id="KW-0472">Membrane</keyword>
<dbReference type="PRINTS" id="PR01806">
    <property type="entry name" value="VIRFACTRMVIN"/>
</dbReference>
<keyword evidence="5" id="KW-0573">Peptidoglycan synthesis</keyword>
<feature type="transmembrane region" description="Helical" evidence="9">
    <location>
        <begin position="389"/>
        <end position="409"/>
    </location>
</feature>
<dbReference type="RefSeq" id="WP_109687299.1">
    <property type="nucleotide sequence ID" value="NZ_QGDN01000001.1"/>
</dbReference>
<sequence>MSPRQPSDDAPASVEPPPIAASLGGLYNAWVRSDLPESTADNEFVAALDQLETGSVQHLPDIVVDTRRDRTTAPATHPQTTPPPASAPPASAAPTAAAVNPTAPQNPPAGGGILRSSVVMASGTIVSRLMGVLRVVLLAHIIGVNSAPASVWDTANNLPNLIYLLLAGGVINAVLVPQITRAMKEADGGKSFTDALLTRAMILLAAITVILMLGSPYLYRIFDSTTDPDRLRLGVAFTLVCLPQLFFYGAYTLLGEVLNARSRFGALMWAPVLANIVSILGLLVLWGMTDPGRIQQTDGWSWAEISVLAGSATLGIAAQALILIIPLRRSGYHFASNWHFRGLEARTTTKIAGWALGAVAVQQVGQIITSRVLNSVPPGFGGKAAQSNAFLLFMMPHSVITLSLVTALYTRLSHAAHRDDRGAVADDLTLGMRLSGVSTVAVTIGSFILIGPIAIAMFGTKDNAGAAVADATIAMCLGMIPFTMCVLIQRVCYAFSDAIRPFYLQVVCTAIAIPFTLLAARLPVQAIGAGVAGAQSLSYVIEASIAWILVRRHLGRVPSNGVLRTYGKLAGAAFVAAVVVGVFYHFTLGVFTPSSPLESRGVALLEVALGVPLFCVVYVSVAKAWHVPEIESLLARVRAVTDRLRRTA</sequence>
<comment type="subcellular location">
    <subcellularLocation>
        <location evidence="1">Cell membrane</location>
        <topology evidence="1">Multi-pass membrane protein</topology>
    </subcellularLocation>
</comment>
<protein>
    <submittedName>
        <fullName evidence="10">Putative peptidoglycan lipid II flippase</fullName>
    </submittedName>
</protein>
<dbReference type="GO" id="GO:0015648">
    <property type="term" value="F:lipid-linked peptidoglycan transporter activity"/>
    <property type="evidence" value="ECO:0007669"/>
    <property type="project" value="TreeGrafter"/>
</dbReference>
<keyword evidence="11" id="KW-1185">Reference proteome</keyword>
<evidence type="ECO:0000256" key="6">
    <source>
        <dbReference type="ARBA" id="ARBA00022989"/>
    </source>
</evidence>
<dbReference type="Proteomes" id="UP000250028">
    <property type="component" value="Unassembled WGS sequence"/>
</dbReference>
<dbReference type="EMBL" id="UESZ01000001">
    <property type="protein sequence ID" value="SSA35792.1"/>
    <property type="molecule type" value="Genomic_DNA"/>
</dbReference>
<evidence type="ECO:0000313" key="11">
    <source>
        <dbReference type="Proteomes" id="UP000250028"/>
    </source>
</evidence>
<evidence type="ECO:0000256" key="1">
    <source>
        <dbReference type="ARBA" id="ARBA00004651"/>
    </source>
</evidence>
<dbReference type="CDD" id="cd13123">
    <property type="entry name" value="MATE_MurJ_like"/>
    <property type="match status" value="1"/>
</dbReference>
<feature type="transmembrane region" description="Helical" evidence="9">
    <location>
        <begin position="526"/>
        <end position="549"/>
    </location>
</feature>
<dbReference type="InterPro" id="IPR004268">
    <property type="entry name" value="MurJ"/>
</dbReference>
<dbReference type="PANTHER" id="PTHR47019:SF1">
    <property type="entry name" value="LIPID II FLIPPASE MURJ"/>
    <property type="match status" value="1"/>
</dbReference>
<feature type="transmembrane region" description="Helical" evidence="9">
    <location>
        <begin position="603"/>
        <end position="621"/>
    </location>
</feature>
<feature type="transmembrane region" description="Helical" evidence="9">
    <location>
        <begin position="266"/>
        <end position="288"/>
    </location>
</feature>
<feature type="transmembrane region" description="Helical" evidence="9">
    <location>
        <begin position="300"/>
        <end position="325"/>
    </location>
</feature>
<feature type="transmembrane region" description="Helical" evidence="9">
    <location>
        <begin position="231"/>
        <end position="254"/>
    </location>
</feature>
<gene>
    <name evidence="10" type="ORF">SAMN04489750_3164</name>
</gene>
<evidence type="ECO:0000256" key="9">
    <source>
        <dbReference type="SAM" id="Phobius"/>
    </source>
</evidence>
<reference evidence="11" key="1">
    <citation type="submission" date="2016-10" db="EMBL/GenBank/DDBJ databases">
        <authorList>
            <person name="Varghese N."/>
            <person name="Submissions S."/>
        </authorList>
    </citation>
    <scope>NUCLEOTIDE SEQUENCE [LARGE SCALE GENOMIC DNA]</scope>
    <source>
        <strain evidence="11">DSM 22951</strain>
    </source>
</reference>
<feature type="transmembrane region" description="Helical" evidence="9">
    <location>
        <begin position="200"/>
        <end position="219"/>
    </location>
</feature>
<feature type="transmembrane region" description="Helical" evidence="9">
    <location>
        <begin position="162"/>
        <end position="179"/>
    </location>
</feature>
<evidence type="ECO:0000256" key="3">
    <source>
        <dbReference type="ARBA" id="ARBA00022692"/>
    </source>
</evidence>
<keyword evidence="4" id="KW-0133">Cell shape</keyword>
<feature type="region of interest" description="Disordered" evidence="8">
    <location>
        <begin position="1"/>
        <end position="21"/>
    </location>
</feature>
<proteinExistence type="predicted"/>
<evidence type="ECO:0000256" key="4">
    <source>
        <dbReference type="ARBA" id="ARBA00022960"/>
    </source>
</evidence>
<evidence type="ECO:0000313" key="10">
    <source>
        <dbReference type="EMBL" id="SSA35792.1"/>
    </source>
</evidence>
<feature type="transmembrane region" description="Helical" evidence="9">
    <location>
        <begin position="351"/>
        <end position="369"/>
    </location>
</feature>
<dbReference type="GO" id="GO:0034204">
    <property type="term" value="P:lipid translocation"/>
    <property type="evidence" value="ECO:0007669"/>
    <property type="project" value="TreeGrafter"/>
</dbReference>
<dbReference type="AlphaFoldDB" id="A0A2Y9BUI9"/>
<name>A0A2Y9BUI9_9MICO</name>
<evidence type="ECO:0000256" key="8">
    <source>
        <dbReference type="SAM" id="MobiDB-lite"/>
    </source>
</evidence>
<evidence type="ECO:0000256" key="2">
    <source>
        <dbReference type="ARBA" id="ARBA00022475"/>
    </source>
</evidence>
<dbReference type="OrthoDB" id="9786339at2"/>
<keyword evidence="6 9" id="KW-1133">Transmembrane helix</keyword>
<feature type="transmembrane region" description="Helical" evidence="9">
    <location>
        <begin position="125"/>
        <end position="142"/>
    </location>
</feature>
<dbReference type="GO" id="GO:0008360">
    <property type="term" value="P:regulation of cell shape"/>
    <property type="evidence" value="ECO:0007669"/>
    <property type="project" value="UniProtKB-KW"/>
</dbReference>
<feature type="compositionally biased region" description="Low complexity" evidence="8">
    <location>
        <begin position="88"/>
        <end position="103"/>
    </location>
</feature>
<feature type="transmembrane region" description="Helical" evidence="9">
    <location>
        <begin position="569"/>
        <end position="591"/>
    </location>
</feature>
<dbReference type="GO" id="GO:0005886">
    <property type="term" value="C:plasma membrane"/>
    <property type="evidence" value="ECO:0007669"/>
    <property type="project" value="UniProtKB-SubCell"/>
</dbReference>
<feature type="transmembrane region" description="Helical" evidence="9">
    <location>
        <begin position="430"/>
        <end position="458"/>
    </location>
</feature>
<feature type="transmembrane region" description="Helical" evidence="9">
    <location>
        <begin position="501"/>
        <end position="520"/>
    </location>
</feature>
<feature type="transmembrane region" description="Helical" evidence="9">
    <location>
        <begin position="464"/>
        <end position="489"/>
    </location>
</feature>